<dbReference type="Proteomes" id="UP000030011">
    <property type="component" value="Unassembled WGS sequence"/>
</dbReference>
<feature type="compositionally biased region" description="Polar residues" evidence="1">
    <location>
        <begin position="65"/>
        <end position="83"/>
    </location>
</feature>
<evidence type="ECO:0000256" key="2">
    <source>
        <dbReference type="SAM" id="SignalP"/>
    </source>
</evidence>
<name>A0A0A0JQ79_9MICO</name>
<evidence type="ECO:0000313" key="4">
    <source>
        <dbReference type="Proteomes" id="UP000030011"/>
    </source>
</evidence>
<organism evidence="3 4">
    <name type="scientific">Knoellia subterranea KCTC 19937</name>
    <dbReference type="NCBI Taxonomy" id="1385521"/>
    <lineage>
        <taxon>Bacteria</taxon>
        <taxon>Bacillati</taxon>
        <taxon>Actinomycetota</taxon>
        <taxon>Actinomycetes</taxon>
        <taxon>Micrococcales</taxon>
        <taxon>Intrasporangiaceae</taxon>
        <taxon>Knoellia</taxon>
    </lineage>
</organism>
<keyword evidence="4" id="KW-1185">Reference proteome</keyword>
<dbReference type="EMBL" id="AVPK01000001">
    <property type="protein sequence ID" value="KGN39595.1"/>
    <property type="molecule type" value="Genomic_DNA"/>
</dbReference>
<dbReference type="STRING" id="1385521.N803_01925"/>
<feature type="chain" id="PRO_5039540109" description="DNRLRE domain-containing protein" evidence="2">
    <location>
        <begin position="20"/>
        <end position="931"/>
    </location>
</feature>
<feature type="region of interest" description="Disordered" evidence="1">
    <location>
        <begin position="64"/>
        <end position="95"/>
    </location>
</feature>
<feature type="region of interest" description="Disordered" evidence="1">
    <location>
        <begin position="908"/>
        <end position="931"/>
    </location>
</feature>
<evidence type="ECO:0000313" key="3">
    <source>
        <dbReference type="EMBL" id="KGN39595.1"/>
    </source>
</evidence>
<proteinExistence type="predicted"/>
<protein>
    <recommendedName>
        <fullName evidence="5">DNRLRE domain-containing protein</fullName>
    </recommendedName>
</protein>
<evidence type="ECO:0000256" key="1">
    <source>
        <dbReference type="SAM" id="MobiDB-lite"/>
    </source>
</evidence>
<evidence type="ECO:0008006" key="5">
    <source>
        <dbReference type="Google" id="ProtNLM"/>
    </source>
</evidence>
<accession>A0A0A0JQ79</accession>
<reference evidence="3 4" key="1">
    <citation type="submission" date="2013-08" db="EMBL/GenBank/DDBJ databases">
        <title>The genome sequence of Knoellia subterranea.</title>
        <authorList>
            <person name="Zhu W."/>
            <person name="Wang G."/>
        </authorList>
    </citation>
    <scope>NUCLEOTIDE SEQUENCE [LARGE SCALE GENOMIC DNA]</scope>
    <source>
        <strain evidence="3 4">KCTC 19937</strain>
    </source>
</reference>
<dbReference type="NCBIfam" id="NF033679">
    <property type="entry name" value="DNRLRE_dom"/>
    <property type="match status" value="1"/>
</dbReference>
<dbReference type="eggNOG" id="COG3209">
    <property type="taxonomic scope" value="Bacteria"/>
</dbReference>
<gene>
    <name evidence="3" type="ORF">N803_01925</name>
</gene>
<comment type="caution">
    <text evidence="3">The sequence shown here is derived from an EMBL/GenBank/DDBJ whole genome shotgun (WGS) entry which is preliminary data.</text>
</comment>
<feature type="signal peptide" evidence="2">
    <location>
        <begin position="1"/>
        <end position="19"/>
    </location>
</feature>
<dbReference type="AlphaFoldDB" id="A0A0A0JQ79"/>
<sequence>MAYAASAALVVTIAPISDATPSGTVAAAPAVKVPAGSVSSRPDAVSARLAARAQGSRVEVEQLRTESSSTWVNPDGTWTTEQHQGPIRFRDPKAKDPKNAAWVNVALDVESKSDGTAGAVGHPGGLSLAGKNAGAGKGGRAVGGTDAVQVDEKSGRSVGLVWPGVLPAPVLRGESATYPEVLPGVDFVVHSRRTGFESDVVIKTLAARDALLEKAGGQPVSFSFPLKTKGLTARAERDGSVSFVDGKGVVVSSFAAPLAWDGEVDAASGNRVNESPVAMTVAQRNPGQAVLTVTPDREWLASAERVAPITIDPTYATGSSITTSFDTFVSTSWANSTAPQSMTELRVGTYDGGGDVARSYLNFPVGSIQGVDVVSASLSLYEFHSFSCTARPVYAHNSGSASTATTWGNQPTQYALAGSVSVAKGATGCAAGRISVPITPVVQGWTRTGFQSGSLKLSASETDSSGWKKFSSLESSQDPYITYTYNRKPNPAAMPSLPDANTYIPPGGSAHSPFVNDTTPKLSSSATDPDGSMVSVTFEVHKDTSGTTKVTSCASAFVESGKPATCVVPVELAQNAPAPGIPVYYARAAVKDERGLWNGTWSPWRSFYVQTSAPPAPNVVCDRGYASGVWTDTDPAGAVTCTVKAYGVSSNYFTPAYLDITVDGVALPRQTIQTTNDPNVPAQYTRQFLPSQRGYHEIKVTALGRSLVPTTTTHGFGWGSASMTVPTDGTTSSGKIRVGAGGAPKGGASTVSGKVQWRVAGSGNETQGWTDGAAASSTVTFPQAGGPAVYATTFDLTSAVREKDATADIPSRVPVRLDVQVCFTYSGGAAGTQCTWSQSPVTVTRLPHAFGAGYPVLTPASGRWLSTPVRCRCPEPMCPSRVIRETFRSPARTCRSLVTARWRTGLRTRSPGCSGPGSPPTSTVVRPGWLG</sequence>
<keyword evidence="2" id="KW-0732">Signal</keyword>